<dbReference type="AlphaFoldDB" id="A0A2V0RJ22"/>
<feature type="region of interest" description="Disordered" evidence="1">
    <location>
        <begin position="593"/>
        <end position="626"/>
    </location>
</feature>
<dbReference type="EMBL" id="BDQE01000127">
    <property type="protein sequence ID" value="GBH22848.1"/>
    <property type="molecule type" value="Genomic_RNA"/>
</dbReference>
<protein>
    <submittedName>
        <fullName evidence="2">Uncharacterized protein</fullName>
    </submittedName>
</protein>
<name>A0A2V0RJ22_9ZZZZ</name>
<proteinExistence type="predicted"/>
<accession>A0A2V0RJ22</accession>
<sequence>MSELPSTAISEFYKEYSKYTELCDHKTELSKELFTKLMTGVATEEEYTKFRNELYHVAELHDLKHSNLNLMGFSPTGIGMPRLGRNMVKQAVGLSTGILPVDDVLETIKGAAIEAGTEAVGKTAAKVAEQVKRAAERLGNQNEQTSNGGGSSVKATGFGSNGNEDIMSIISMPLNIDYKSGVVSTLYPPNQNVPTRDWSSFSNSDGRLRSADLACVIQRVPPGNAFSDVYWKQTLIPNLQLKAQASVGFNINADFNFSYTKVVAYFNLLMGALGKYFFMVNTYSVIQGTGQNDVSRNVLRRMFQTSDLQYLALLRERLNALPIPPKMIERSSFLYSTYKSNPDSNCSNNIGFIPVPMTSSSNNYYFDTINMDLLSTIENLGILLDNPNHSLFKTVDMMARVFPNWVSTTVGATQEVPQYSHEFMNIFINSPCDQSSYLASSATDFKLPSVVNDTDTVQFAVSGEFKREELGDQQAACSIYSASDQTWSGVLVPSASTFQLSGNTIRTNRYTFAYSSTFANGEPNWVTSNVTVNATNGYGPLGLSQPYANTVVGSDSHHAPPFGTYSVMGNTVRSMSQPSIDWMAEMFDIGSLTQRDSGSNRRGGGRRNNNRYRRNRSGNDIPPAEM</sequence>
<evidence type="ECO:0000256" key="1">
    <source>
        <dbReference type="SAM" id="MobiDB-lite"/>
    </source>
</evidence>
<organism evidence="2">
    <name type="scientific">viral metagenome</name>
    <dbReference type="NCBI Taxonomy" id="1070528"/>
    <lineage>
        <taxon>unclassified sequences</taxon>
        <taxon>metagenomes</taxon>
        <taxon>organismal metagenomes</taxon>
    </lineage>
</organism>
<evidence type="ECO:0000313" key="2">
    <source>
        <dbReference type="EMBL" id="GBH22848.1"/>
    </source>
</evidence>
<feature type="compositionally biased region" description="Basic residues" evidence="1">
    <location>
        <begin position="603"/>
        <end position="616"/>
    </location>
</feature>
<reference evidence="2" key="1">
    <citation type="submission" date="2017-04" db="EMBL/GenBank/DDBJ databases">
        <title>Unveiling RNA virosphere associated with marine microorganisms.</title>
        <authorList>
            <person name="Urayama S."/>
            <person name="Takaki Y."/>
            <person name="Nishi S."/>
            <person name="Yoshida Y."/>
            <person name="Deguchi S."/>
            <person name="Takai K."/>
            <person name="Nunoura T."/>
        </authorList>
    </citation>
    <scope>NUCLEOTIDE SEQUENCE</scope>
</reference>
<feature type="region of interest" description="Disordered" evidence="1">
    <location>
        <begin position="136"/>
        <end position="157"/>
    </location>
</feature>
<comment type="caution">
    <text evidence="2">The sequence shown here is derived from an EMBL/GenBank/DDBJ whole genome shotgun (WGS) entry which is preliminary data.</text>
</comment>